<evidence type="ECO:0000313" key="6">
    <source>
        <dbReference type="EMBL" id="MBY8888421.1"/>
    </source>
</evidence>
<organism evidence="6 7">
    <name type="scientific">Streptantibioticus parmotrematis</name>
    <dbReference type="NCBI Taxonomy" id="2873249"/>
    <lineage>
        <taxon>Bacteria</taxon>
        <taxon>Bacillati</taxon>
        <taxon>Actinomycetota</taxon>
        <taxon>Actinomycetes</taxon>
        <taxon>Kitasatosporales</taxon>
        <taxon>Streptomycetaceae</taxon>
        <taxon>Streptantibioticus</taxon>
    </lineage>
</organism>
<dbReference type="SUPFAM" id="SSF48498">
    <property type="entry name" value="Tetracyclin repressor-like, C-terminal domain"/>
    <property type="match status" value="1"/>
</dbReference>
<evidence type="ECO:0000313" key="7">
    <source>
        <dbReference type="Proteomes" id="UP001198565"/>
    </source>
</evidence>
<proteinExistence type="predicted"/>
<dbReference type="InterPro" id="IPR036271">
    <property type="entry name" value="Tet_transcr_reg_TetR-rel_C_sf"/>
</dbReference>
<evidence type="ECO:0000256" key="2">
    <source>
        <dbReference type="ARBA" id="ARBA00023125"/>
    </source>
</evidence>
<protein>
    <submittedName>
        <fullName evidence="6">TetR/AcrR family transcriptional regulator</fullName>
    </submittedName>
</protein>
<feature type="domain" description="HTH tetR-type" evidence="5">
    <location>
        <begin position="18"/>
        <end position="78"/>
    </location>
</feature>
<evidence type="ECO:0000256" key="4">
    <source>
        <dbReference type="PROSITE-ProRule" id="PRU00335"/>
    </source>
</evidence>
<feature type="DNA-binding region" description="H-T-H motif" evidence="4">
    <location>
        <begin position="41"/>
        <end position="60"/>
    </location>
</feature>
<dbReference type="EMBL" id="JAINVZ010000024">
    <property type="protein sequence ID" value="MBY8888421.1"/>
    <property type="molecule type" value="Genomic_DNA"/>
</dbReference>
<keyword evidence="2 4" id="KW-0238">DNA-binding</keyword>
<name>A0ABS7R0D4_9ACTN</name>
<keyword evidence="7" id="KW-1185">Reference proteome</keyword>
<dbReference type="InterPro" id="IPR050109">
    <property type="entry name" value="HTH-type_TetR-like_transc_reg"/>
</dbReference>
<comment type="caution">
    <text evidence="6">The sequence shown here is derived from an EMBL/GenBank/DDBJ whole genome shotgun (WGS) entry which is preliminary data.</text>
</comment>
<dbReference type="SUPFAM" id="SSF46689">
    <property type="entry name" value="Homeodomain-like"/>
    <property type="match status" value="1"/>
</dbReference>
<dbReference type="Gene3D" id="1.10.357.10">
    <property type="entry name" value="Tetracycline Repressor, domain 2"/>
    <property type="match status" value="1"/>
</dbReference>
<keyword evidence="3" id="KW-0804">Transcription</keyword>
<evidence type="ECO:0000256" key="1">
    <source>
        <dbReference type="ARBA" id="ARBA00023015"/>
    </source>
</evidence>
<accession>A0ABS7R0D4</accession>
<reference evidence="6 7" key="1">
    <citation type="submission" date="2021-08" db="EMBL/GenBank/DDBJ databases">
        <title>Streptomyces sp. PTM05 isolated from lichen.</title>
        <authorList>
            <person name="Somphong A."/>
            <person name="Phongsopitanun W."/>
            <person name="Tanasupawat S."/>
        </authorList>
    </citation>
    <scope>NUCLEOTIDE SEQUENCE [LARGE SCALE GENOMIC DNA]</scope>
    <source>
        <strain evidence="6 7">Ptm05</strain>
    </source>
</reference>
<sequence length="240" mass="26320">MVEQGRTAAGTKVKRRAVLTREAILEAAMRLCSPEGGGVLTFSRLGKELGADPTAVYRHFRDKDELVLALTDLLIEESLALAARSAPERDHWRDWLTATAHAIRAVHLARPALAVLCATRTTASPAETRSVEEIIGVLHHAGLPVIEAAECYRMLLDLTLAFVQSSAAFLTLAPEAQAKDDAAWAVKYGLLPADRFPMLHQSSPRLTELFRSDEEVFRLVLETFLDGVALKIERARPATC</sequence>
<dbReference type="InterPro" id="IPR001647">
    <property type="entry name" value="HTH_TetR"/>
</dbReference>
<dbReference type="PRINTS" id="PR00455">
    <property type="entry name" value="HTHTETR"/>
</dbReference>
<dbReference type="InterPro" id="IPR009057">
    <property type="entry name" value="Homeodomain-like_sf"/>
</dbReference>
<dbReference type="PROSITE" id="PS50977">
    <property type="entry name" value="HTH_TETR_2"/>
    <property type="match status" value="1"/>
</dbReference>
<evidence type="ECO:0000259" key="5">
    <source>
        <dbReference type="PROSITE" id="PS50977"/>
    </source>
</evidence>
<dbReference type="PANTHER" id="PTHR30055">
    <property type="entry name" value="HTH-TYPE TRANSCRIPTIONAL REGULATOR RUTR"/>
    <property type="match status" value="1"/>
</dbReference>
<dbReference type="Pfam" id="PF02909">
    <property type="entry name" value="TetR_C_1"/>
    <property type="match status" value="1"/>
</dbReference>
<dbReference type="Proteomes" id="UP001198565">
    <property type="component" value="Unassembled WGS sequence"/>
</dbReference>
<evidence type="ECO:0000256" key="3">
    <source>
        <dbReference type="ARBA" id="ARBA00023163"/>
    </source>
</evidence>
<dbReference type="RefSeq" id="WP_222981146.1">
    <property type="nucleotide sequence ID" value="NZ_JAINVZ010000024.1"/>
</dbReference>
<dbReference type="PANTHER" id="PTHR30055:SF151">
    <property type="entry name" value="TRANSCRIPTIONAL REGULATORY PROTEIN"/>
    <property type="match status" value="1"/>
</dbReference>
<gene>
    <name evidence="6" type="ORF">K7472_26785</name>
</gene>
<dbReference type="Pfam" id="PF00440">
    <property type="entry name" value="TetR_N"/>
    <property type="match status" value="1"/>
</dbReference>
<dbReference type="InterPro" id="IPR004111">
    <property type="entry name" value="Repressor_TetR_C"/>
</dbReference>
<keyword evidence="1" id="KW-0805">Transcription regulation</keyword>
<dbReference type="Gene3D" id="1.10.10.60">
    <property type="entry name" value="Homeodomain-like"/>
    <property type="match status" value="1"/>
</dbReference>